<proteinExistence type="inferred from homology"/>
<organism evidence="5 8">
    <name type="scientific">endosymbiont of Ridgeia piscesae</name>
    <dbReference type="NCBI Taxonomy" id="54398"/>
    <lineage>
        <taxon>Bacteria</taxon>
        <taxon>Pseudomonadati</taxon>
        <taxon>Pseudomonadota</taxon>
        <taxon>Gammaproteobacteria</taxon>
        <taxon>sulfur-oxidizing symbionts</taxon>
    </lineage>
</organism>
<dbReference type="PANTHER" id="PTHR43213:SF5">
    <property type="entry name" value="BIFUNCTIONAL DTTP_UTP PYROPHOSPHATASE_METHYLTRANSFERASE PROTEIN-RELATED"/>
    <property type="match status" value="1"/>
</dbReference>
<dbReference type="PATRIC" id="fig|54398.3.peg.47"/>
<dbReference type="Gene3D" id="3.90.950.10">
    <property type="match status" value="1"/>
</dbReference>
<comment type="catalytic activity">
    <reaction evidence="4">
        <text>dTTP + H2O = dTMP + diphosphate + H(+)</text>
        <dbReference type="Rhea" id="RHEA:28534"/>
        <dbReference type="ChEBI" id="CHEBI:15377"/>
        <dbReference type="ChEBI" id="CHEBI:15378"/>
        <dbReference type="ChEBI" id="CHEBI:33019"/>
        <dbReference type="ChEBI" id="CHEBI:37568"/>
        <dbReference type="ChEBI" id="CHEBI:63528"/>
        <dbReference type="EC" id="3.6.1.9"/>
    </reaction>
</comment>
<feature type="site" description="Important for substrate specificity" evidence="4">
    <location>
        <position position="157"/>
    </location>
</feature>
<accession>A0A0T5YSW9</accession>
<dbReference type="GO" id="GO:0005737">
    <property type="term" value="C:cytoplasm"/>
    <property type="evidence" value="ECO:0007669"/>
    <property type="project" value="UniProtKB-SubCell"/>
</dbReference>
<dbReference type="NCBIfam" id="TIGR00172">
    <property type="entry name" value="maf"/>
    <property type="match status" value="1"/>
</dbReference>
<comment type="cofactor">
    <cofactor evidence="1 4">
        <name>a divalent metal cation</name>
        <dbReference type="ChEBI" id="CHEBI:60240"/>
    </cofactor>
</comment>
<dbReference type="InterPro" id="IPR029001">
    <property type="entry name" value="ITPase-like_fam"/>
</dbReference>
<feature type="site" description="Important for substrate specificity" evidence="4">
    <location>
        <position position="75"/>
    </location>
</feature>
<dbReference type="CDD" id="cd00555">
    <property type="entry name" value="Maf"/>
    <property type="match status" value="1"/>
</dbReference>
<evidence type="ECO:0000313" key="8">
    <source>
        <dbReference type="Proteomes" id="UP000051634"/>
    </source>
</evidence>
<evidence type="ECO:0000256" key="4">
    <source>
        <dbReference type="HAMAP-Rule" id="MF_00528"/>
    </source>
</evidence>
<dbReference type="HAMAP" id="MF_00528">
    <property type="entry name" value="Maf"/>
    <property type="match status" value="1"/>
</dbReference>
<dbReference type="GO" id="GO:0009117">
    <property type="term" value="P:nucleotide metabolic process"/>
    <property type="evidence" value="ECO:0007669"/>
    <property type="project" value="UniProtKB-KW"/>
</dbReference>
<dbReference type="PANTHER" id="PTHR43213">
    <property type="entry name" value="BIFUNCTIONAL DTTP/UTP PYROPHOSPHATASE/METHYLTRANSFERASE PROTEIN-RELATED"/>
    <property type="match status" value="1"/>
</dbReference>
<name>A0A0T5YSW9_9GAMM</name>
<sequence length="201" mass="21337">MAAAQIILASRSPRRAELLRQIGVDFEQIDVEVDETPLAGEAPQAYVLRLARQKAAAARRAQGQQLELPVLAADTAVIVDGQILGKPTDRADGIAMLQQLSARSHLVLSGVALADARGEQAMLSQSRVTFRALALSEIEAYWETGEPLDKAGAYGIQGLAALFITELQGSYSGVMGLPLHETGELLRQAALPLLGNNNSNG</sequence>
<evidence type="ECO:0000313" key="5">
    <source>
        <dbReference type="EMBL" id="KRT53714.1"/>
    </source>
</evidence>
<comment type="caution">
    <text evidence="5">The sequence shown here is derived from an EMBL/GenBank/DDBJ whole genome shotgun (WGS) entry which is preliminary data.</text>
</comment>
<evidence type="ECO:0000256" key="3">
    <source>
        <dbReference type="ARBA" id="ARBA00023080"/>
    </source>
</evidence>
<dbReference type="RefSeq" id="WP_057955493.1">
    <property type="nucleotide sequence ID" value="NZ_KQ556882.1"/>
</dbReference>
<dbReference type="Proteomes" id="UP000051634">
    <property type="component" value="Unassembled WGS sequence"/>
</dbReference>
<dbReference type="EMBL" id="LMXI01000566">
    <property type="protein sequence ID" value="KRT57254.1"/>
    <property type="molecule type" value="Genomic_DNA"/>
</dbReference>
<dbReference type="Proteomes" id="UP000051276">
    <property type="component" value="Unassembled WGS sequence"/>
</dbReference>
<protein>
    <recommendedName>
        <fullName evidence="4">dTTP/UTP pyrophosphatase</fullName>
        <shortName evidence="4">dTTPase/UTPase</shortName>
        <ecNumber evidence="4">3.6.1.9</ecNumber>
    </recommendedName>
    <alternativeName>
        <fullName evidence="4">Nucleoside triphosphate pyrophosphatase</fullName>
    </alternativeName>
    <alternativeName>
        <fullName evidence="4">Nucleotide pyrophosphatase</fullName>
        <shortName evidence="4">Nucleotide PPase</shortName>
    </alternativeName>
</protein>
<evidence type="ECO:0000313" key="7">
    <source>
        <dbReference type="Proteomes" id="UP000051276"/>
    </source>
</evidence>
<dbReference type="STRING" id="54398.Ga0074115_10145"/>
<evidence type="ECO:0000256" key="2">
    <source>
        <dbReference type="ARBA" id="ARBA00022801"/>
    </source>
</evidence>
<evidence type="ECO:0000313" key="6">
    <source>
        <dbReference type="EMBL" id="KRT57254.1"/>
    </source>
</evidence>
<dbReference type="AlphaFoldDB" id="A0A0T5YSW9"/>
<comment type="function">
    <text evidence="4">Nucleoside triphosphate pyrophosphatase that hydrolyzes dTTP and UTP. May have a dual role in cell division arrest and in preventing the incorporation of modified nucleotides into cellular nucleic acids.</text>
</comment>
<comment type="catalytic activity">
    <reaction evidence="4">
        <text>UTP + H2O = UMP + diphosphate + H(+)</text>
        <dbReference type="Rhea" id="RHEA:29395"/>
        <dbReference type="ChEBI" id="CHEBI:15377"/>
        <dbReference type="ChEBI" id="CHEBI:15378"/>
        <dbReference type="ChEBI" id="CHEBI:33019"/>
        <dbReference type="ChEBI" id="CHEBI:46398"/>
        <dbReference type="ChEBI" id="CHEBI:57865"/>
        <dbReference type="EC" id="3.6.1.9"/>
    </reaction>
</comment>
<keyword evidence="2 4" id="KW-0378">Hydrolase</keyword>
<comment type="similarity">
    <text evidence="4">Belongs to the Maf family. YhdE subfamily.</text>
</comment>
<feature type="site" description="Important for substrate specificity" evidence="4">
    <location>
        <position position="14"/>
    </location>
</feature>
<keyword evidence="4" id="KW-0963">Cytoplasm</keyword>
<dbReference type="EMBL" id="LDXT01000095">
    <property type="protein sequence ID" value="KRT53714.1"/>
    <property type="molecule type" value="Genomic_DNA"/>
</dbReference>
<dbReference type="SUPFAM" id="SSF52972">
    <property type="entry name" value="ITPase-like"/>
    <property type="match status" value="1"/>
</dbReference>
<dbReference type="EC" id="3.6.1.9" evidence="4"/>
<dbReference type="Pfam" id="PF02545">
    <property type="entry name" value="Maf"/>
    <property type="match status" value="1"/>
</dbReference>
<dbReference type="OrthoDB" id="9807767at2"/>
<comment type="caution">
    <text evidence="4">Lacks conserved residue(s) required for the propagation of feature annotation.</text>
</comment>
<feature type="active site" description="Proton acceptor" evidence="4">
    <location>
        <position position="74"/>
    </location>
</feature>
<dbReference type="InterPro" id="IPR003697">
    <property type="entry name" value="Maf-like"/>
</dbReference>
<dbReference type="GO" id="GO:0047429">
    <property type="term" value="F:nucleoside triphosphate diphosphatase activity"/>
    <property type="evidence" value="ECO:0007669"/>
    <property type="project" value="UniProtKB-EC"/>
</dbReference>
<dbReference type="PIRSF" id="PIRSF006305">
    <property type="entry name" value="Maf"/>
    <property type="match status" value="1"/>
</dbReference>
<keyword evidence="8" id="KW-1185">Reference proteome</keyword>
<keyword evidence="3 4" id="KW-0546">Nucleotide metabolism</keyword>
<reference evidence="7 8" key="1">
    <citation type="submission" date="2015-11" db="EMBL/GenBank/DDBJ databases">
        <title>The genome of Candidatus Endoriftia persephone in Ridgeia piscesae and population structure of the North Eastern Pacific vestimentiferan symbionts.</title>
        <authorList>
            <person name="Perez M."/>
            <person name="Juniper K.S."/>
        </authorList>
    </citation>
    <scope>NUCLEOTIDE SEQUENCE [LARGE SCALE GENOMIC DNA]</scope>
    <source>
        <strain evidence="6">Ind10</strain>
        <strain evidence="5">Ind11</strain>
    </source>
</reference>
<comment type="subcellular location">
    <subcellularLocation>
        <location evidence="4">Cytoplasm</location>
    </subcellularLocation>
</comment>
<gene>
    <name evidence="5" type="ORF">Ga0074115_10145</name>
    <name evidence="6" type="ORF">Ga0076813_11282</name>
</gene>
<evidence type="ECO:0000256" key="1">
    <source>
        <dbReference type="ARBA" id="ARBA00001968"/>
    </source>
</evidence>